<feature type="transmembrane region" description="Helical" evidence="1">
    <location>
        <begin position="6"/>
        <end position="23"/>
    </location>
</feature>
<protein>
    <submittedName>
        <fullName evidence="2">Uncharacterized protein</fullName>
    </submittedName>
</protein>
<dbReference type="AlphaFoldDB" id="A0A0E9PYY0"/>
<evidence type="ECO:0000313" key="2">
    <source>
        <dbReference type="EMBL" id="JAH09816.1"/>
    </source>
</evidence>
<name>A0A0E9PYY0_ANGAN</name>
<reference evidence="2" key="2">
    <citation type="journal article" date="2015" name="Fish Shellfish Immunol.">
        <title>Early steps in the European eel (Anguilla anguilla)-Vibrio vulnificus interaction in the gills: Role of the RtxA13 toxin.</title>
        <authorList>
            <person name="Callol A."/>
            <person name="Pajuelo D."/>
            <person name="Ebbesson L."/>
            <person name="Teles M."/>
            <person name="MacKenzie S."/>
            <person name="Amaro C."/>
        </authorList>
    </citation>
    <scope>NUCLEOTIDE SEQUENCE</scope>
</reference>
<keyword evidence="1" id="KW-1133">Transmembrane helix</keyword>
<sequence>MRFTITDFVVVLFTCIVLFYKMLSI</sequence>
<organism evidence="2">
    <name type="scientific">Anguilla anguilla</name>
    <name type="common">European freshwater eel</name>
    <name type="synonym">Muraena anguilla</name>
    <dbReference type="NCBI Taxonomy" id="7936"/>
    <lineage>
        <taxon>Eukaryota</taxon>
        <taxon>Metazoa</taxon>
        <taxon>Chordata</taxon>
        <taxon>Craniata</taxon>
        <taxon>Vertebrata</taxon>
        <taxon>Euteleostomi</taxon>
        <taxon>Actinopterygii</taxon>
        <taxon>Neopterygii</taxon>
        <taxon>Teleostei</taxon>
        <taxon>Anguilliformes</taxon>
        <taxon>Anguillidae</taxon>
        <taxon>Anguilla</taxon>
    </lineage>
</organism>
<keyword evidence="1" id="KW-0472">Membrane</keyword>
<proteinExistence type="predicted"/>
<reference evidence="2" key="1">
    <citation type="submission" date="2014-11" db="EMBL/GenBank/DDBJ databases">
        <authorList>
            <person name="Amaro Gonzalez C."/>
        </authorList>
    </citation>
    <scope>NUCLEOTIDE SEQUENCE</scope>
</reference>
<dbReference type="EMBL" id="GBXM01098761">
    <property type="protein sequence ID" value="JAH09816.1"/>
    <property type="molecule type" value="Transcribed_RNA"/>
</dbReference>
<evidence type="ECO:0000256" key="1">
    <source>
        <dbReference type="SAM" id="Phobius"/>
    </source>
</evidence>
<accession>A0A0E9PYY0</accession>
<keyword evidence="1" id="KW-0812">Transmembrane</keyword>